<dbReference type="PANTHER" id="PTHR24110:SF3">
    <property type="entry name" value="CENTROSOMAL PROTEIN OF 78 KDA"/>
    <property type="match status" value="1"/>
</dbReference>
<evidence type="ECO:0000313" key="2">
    <source>
        <dbReference type="Proteomes" id="UP000075885"/>
    </source>
</evidence>
<dbReference type="SUPFAM" id="SSF52047">
    <property type="entry name" value="RNI-like"/>
    <property type="match status" value="1"/>
</dbReference>
<dbReference type="Gene3D" id="3.80.10.10">
    <property type="entry name" value="Ribonuclease Inhibitor"/>
    <property type="match status" value="1"/>
</dbReference>
<dbReference type="GO" id="GO:0036064">
    <property type="term" value="C:ciliary basal body"/>
    <property type="evidence" value="ECO:0007669"/>
    <property type="project" value="TreeGrafter"/>
</dbReference>
<dbReference type="VEuPathDB" id="VectorBase:AEPI008141"/>
<reference evidence="1" key="2">
    <citation type="submission" date="2020-05" db="UniProtKB">
        <authorList>
            <consortium name="EnsemblMetazoa"/>
        </authorList>
    </citation>
    <scope>IDENTIFICATION</scope>
    <source>
        <strain evidence="1">Epiroticus2</strain>
    </source>
</reference>
<accession>A0A182PMG8</accession>
<name>A0A182PMG8_9DIPT</name>
<dbReference type="EnsemblMetazoa" id="AEPI008141-RA">
    <property type="protein sequence ID" value="AEPI008141-PA"/>
    <property type="gene ID" value="AEPI008141"/>
</dbReference>
<dbReference type="AlphaFoldDB" id="A0A182PMG8"/>
<dbReference type="Proteomes" id="UP000075885">
    <property type="component" value="Unassembled WGS sequence"/>
</dbReference>
<evidence type="ECO:0000313" key="1">
    <source>
        <dbReference type="EnsemblMetazoa" id="AEPI008141-PA"/>
    </source>
</evidence>
<dbReference type="FunFam" id="3.80.10.10:FF:002865">
    <property type="entry name" value="AGAP005805-PA"/>
    <property type="match status" value="1"/>
</dbReference>
<protein>
    <submittedName>
        <fullName evidence="1">Uncharacterized protein</fullName>
    </submittedName>
</protein>
<dbReference type="PANTHER" id="PTHR24110">
    <property type="entry name" value="CENTROSOMAL PROTEIN OF 78 KDA"/>
    <property type="match status" value="1"/>
</dbReference>
<dbReference type="GO" id="GO:0044782">
    <property type="term" value="P:cilium organization"/>
    <property type="evidence" value="ECO:0007669"/>
    <property type="project" value="TreeGrafter"/>
</dbReference>
<dbReference type="GO" id="GO:0005813">
    <property type="term" value="C:centrosome"/>
    <property type="evidence" value="ECO:0007669"/>
    <property type="project" value="TreeGrafter"/>
</dbReference>
<keyword evidence="2" id="KW-1185">Reference proteome</keyword>
<dbReference type="InterPro" id="IPR032675">
    <property type="entry name" value="LRR_dom_sf"/>
</dbReference>
<sequence>MSDTNLLQLSAAWRQLPHLVTPFDRELSNSFRTWAPSWQTQQLASETSRKLFVELVIFEGVNQCRPFDALARPVPNKSEHEECNLPPSLSAIVVQFLVSNFNDGPEPDALSCCQVRVFGALLSTELPLLKVINLESETYWRRVVWRYEDEPLAYYEHHYLTPRRFWKQHGVELKLARMIEQQEPEYWELEGLEETIKKAAPFVNNLCVQQLRPYKKLEPLEDYESYTIRNAPADLCHHGSLAILGHLVNLTSLSLVFGVKHWTKAYHTRYSNCSQTDIENLGLGLQKLVRLKKLHLSHTRLYAAKLNTLLESLTPLELETIRLTHCHLAEGCGGTLGRFLSRFGPTLNQLDLSNNLLDATELDRFCPGLSVYQGTLDKLNLSFNPIGEAGVLILGGAIKGRAQLSELNFTGCPLGVEGSFRVIQLLSFHETLRKVRLDCVPISPEGGEKLVQVLLENTRIEDVQVRECGLSAKTLARIRRALRKNAKERYRSQRRSVFKMEDAAKTAARSTVRSPADMFQLERQVFMVPS</sequence>
<organism evidence="1 2">
    <name type="scientific">Anopheles epiroticus</name>
    <dbReference type="NCBI Taxonomy" id="199890"/>
    <lineage>
        <taxon>Eukaryota</taxon>
        <taxon>Metazoa</taxon>
        <taxon>Ecdysozoa</taxon>
        <taxon>Arthropoda</taxon>
        <taxon>Hexapoda</taxon>
        <taxon>Insecta</taxon>
        <taxon>Pterygota</taxon>
        <taxon>Neoptera</taxon>
        <taxon>Endopterygota</taxon>
        <taxon>Diptera</taxon>
        <taxon>Nematocera</taxon>
        <taxon>Culicoidea</taxon>
        <taxon>Culicidae</taxon>
        <taxon>Anophelinae</taxon>
        <taxon>Anopheles</taxon>
    </lineage>
</organism>
<reference evidence="2" key="1">
    <citation type="submission" date="2013-03" db="EMBL/GenBank/DDBJ databases">
        <title>The Genome Sequence of Anopheles epiroticus epiroticus2.</title>
        <authorList>
            <consortium name="The Broad Institute Genomics Platform"/>
            <person name="Neafsey D.E."/>
            <person name="Howell P."/>
            <person name="Walker B."/>
            <person name="Young S.K."/>
            <person name="Zeng Q."/>
            <person name="Gargeya S."/>
            <person name="Fitzgerald M."/>
            <person name="Haas B."/>
            <person name="Abouelleil A."/>
            <person name="Allen A.W."/>
            <person name="Alvarado L."/>
            <person name="Arachchi H.M."/>
            <person name="Berlin A.M."/>
            <person name="Chapman S.B."/>
            <person name="Gainer-Dewar J."/>
            <person name="Goldberg J."/>
            <person name="Griggs A."/>
            <person name="Gujja S."/>
            <person name="Hansen M."/>
            <person name="Howarth C."/>
            <person name="Imamovic A."/>
            <person name="Ireland A."/>
            <person name="Larimer J."/>
            <person name="McCowan C."/>
            <person name="Murphy C."/>
            <person name="Pearson M."/>
            <person name="Poon T.W."/>
            <person name="Priest M."/>
            <person name="Roberts A."/>
            <person name="Saif S."/>
            <person name="Shea T."/>
            <person name="Sisk P."/>
            <person name="Sykes S."/>
            <person name="Wortman J."/>
            <person name="Nusbaum C."/>
            <person name="Birren B."/>
        </authorList>
    </citation>
    <scope>NUCLEOTIDE SEQUENCE [LARGE SCALE GENOMIC DNA]</scope>
    <source>
        <strain evidence="2">Epiroticus2</strain>
    </source>
</reference>
<dbReference type="STRING" id="199890.A0A182PMG8"/>
<proteinExistence type="predicted"/>